<keyword evidence="1" id="KW-0812">Transmembrane</keyword>
<reference evidence="2" key="2">
    <citation type="submission" date="2023-06" db="EMBL/GenBank/DDBJ databases">
        <authorList>
            <consortium name="Lawrence Berkeley National Laboratory"/>
            <person name="Haridas S."/>
            <person name="Hensen N."/>
            <person name="Bonometti L."/>
            <person name="Westerberg I."/>
            <person name="Brannstrom I.O."/>
            <person name="Guillou S."/>
            <person name="Cros-Aarteil S."/>
            <person name="Calhoun S."/>
            <person name="Kuo A."/>
            <person name="Mondo S."/>
            <person name="Pangilinan J."/>
            <person name="Riley R."/>
            <person name="Labutti K."/>
            <person name="Andreopoulos B."/>
            <person name="Lipzen A."/>
            <person name="Chen C."/>
            <person name="Yanf M."/>
            <person name="Daum C."/>
            <person name="Ng V."/>
            <person name="Clum A."/>
            <person name="Steindorff A."/>
            <person name="Ohm R."/>
            <person name="Martin F."/>
            <person name="Silar P."/>
            <person name="Natvig D."/>
            <person name="Lalanne C."/>
            <person name="Gautier V."/>
            <person name="Ament-Velasquez S.L."/>
            <person name="Kruys A."/>
            <person name="Hutchinson M.I."/>
            <person name="Powell A.J."/>
            <person name="Barry K."/>
            <person name="Miller A.N."/>
            <person name="Grigoriev I.V."/>
            <person name="Debuchy R."/>
            <person name="Gladieux P."/>
            <person name="Thoren M.H."/>
            <person name="Johannesson H."/>
        </authorList>
    </citation>
    <scope>NUCLEOTIDE SEQUENCE</scope>
    <source>
        <strain evidence="2">CBS 560.94</strain>
    </source>
</reference>
<dbReference type="AlphaFoldDB" id="A0AAE0JDN9"/>
<proteinExistence type="predicted"/>
<dbReference type="Proteomes" id="UP001278500">
    <property type="component" value="Unassembled WGS sequence"/>
</dbReference>
<protein>
    <submittedName>
        <fullName evidence="2">Uncharacterized protein</fullName>
    </submittedName>
</protein>
<dbReference type="RefSeq" id="XP_062680681.1">
    <property type="nucleotide sequence ID" value="XM_062822213.1"/>
</dbReference>
<dbReference type="EMBL" id="JAUEPP010000005">
    <property type="protein sequence ID" value="KAK3342888.1"/>
    <property type="molecule type" value="Genomic_DNA"/>
</dbReference>
<comment type="caution">
    <text evidence="2">The sequence shown here is derived from an EMBL/GenBank/DDBJ whole genome shotgun (WGS) entry which is preliminary data.</text>
</comment>
<organism evidence="2 3">
    <name type="scientific">Neurospora tetraspora</name>
    <dbReference type="NCBI Taxonomy" id="94610"/>
    <lineage>
        <taxon>Eukaryota</taxon>
        <taxon>Fungi</taxon>
        <taxon>Dikarya</taxon>
        <taxon>Ascomycota</taxon>
        <taxon>Pezizomycotina</taxon>
        <taxon>Sordariomycetes</taxon>
        <taxon>Sordariomycetidae</taxon>
        <taxon>Sordariales</taxon>
        <taxon>Sordariaceae</taxon>
        <taxon>Neurospora</taxon>
    </lineage>
</organism>
<gene>
    <name evidence="2" type="ORF">B0H65DRAFT_232881</name>
</gene>
<keyword evidence="1" id="KW-1133">Transmembrane helix</keyword>
<evidence type="ECO:0000313" key="2">
    <source>
        <dbReference type="EMBL" id="KAK3342888.1"/>
    </source>
</evidence>
<keyword evidence="3" id="KW-1185">Reference proteome</keyword>
<accession>A0AAE0JDN9</accession>
<dbReference type="GeneID" id="87859367"/>
<reference evidence="2" key="1">
    <citation type="journal article" date="2023" name="Mol. Phylogenet. Evol.">
        <title>Genome-scale phylogeny and comparative genomics of the fungal order Sordariales.</title>
        <authorList>
            <person name="Hensen N."/>
            <person name="Bonometti L."/>
            <person name="Westerberg I."/>
            <person name="Brannstrom I.O."/>
            <person name="Guillou S."/>
            <person name="Cros-Aarteil S."/>
            <person name="Calhoun S."/>
            <person name="Haridas S."/>
            <person name="Kuo A."/>
            <person name="Mondo S."/>
            <person name="Pangilinan J."/>
            <person name="Riley R."/>
            <person name="LaButti K."/>
            <person name="Andreopoulos B."/>
            <person name="Lipzen A."/>
            <person name="Chen C."/>
            <person name="Yan M."/>
            <person name="Daum C."/>
            <person name="Ng V."/>
            <person name="Clum A."/>
            <person name="Steindorff A."/>
            <person name="Ohm R.A."/>
            <person name="Martin F."/>
            <person name="Silar P."/>
            <person name="Natvig D.O."/>
            <person name="Lalanne C."/>
            <person name="Gautier V."/>
            <person name="Ament-Velasquez S.L."/>
            <person name="Kruys A."/>
            <person name="Hutchinson M.I."/>
            <person name="Powell A.J."/>
            <person name="Barry K."/>
            <person name="Miller A.N."/>
            <person name="Grigoriev I.V."/>
            <person name="Debuchy R."/>
            <person name="Gladieux P."/>
            <person name="Hiltunen Thoren M."/>
            <person name="Johannesson H."/>
        </authorList>
    </citation>
    <scope>NUCLEOTIDE SEQUENCE</scope>
    <source>
        <strain evidence="2">CBS 560.94</strain>
    </source>
</reference>
<feature type="transmembrane region" description="Helical" evidence="1">
    <location>
        <begin position="130"/>
        <end position="150"/>
    </location>
</feature>
<name>A0AAE0JDN9_9PEZI</name>
<sequence>MDSHSNMVASSSAQGSLFLFHINICYLPILQETKPNFVHSFDLNRHQLYPSNLGSKVVNTSFNLPPSYFPLVSFSQTQPPLLTSHHSFFFDQSFPYSNRLVSPWIIRRHYINMYQQNQVDTHLKRSSASYCVSSYSISFLVIFLCTILAYV</sequence>
<keyword evidence="1" id="KW-0472">Membrane</keyword>
<evidence type="ECO:0000313" key="3">
    <source>
        <dbReference type="Proteomes" id="UP001278500"/>
    </source>
</evidence>
<evidence type="ECO:0000256" key="1">
    <source>
        <dbReference type="SAM" id="Phobius"/>
    </source>
</evidence>